<dbReference type="Proteomes" id="UP001234989">
    <property type="component" value="Chromosome 5"/>
</dbReference>
<dbReference type="AlphaFoldDB" id="A0AAF0QVC8"/>
<accession>A0AAF0QVC8</accession>
<name>A0AAF0QVC8_SOLVR</name>
<evidence type="ECO:0000313" key="2">
    <source>
        <dbReference type="Proteomes" id="UP001234989"/>
    </source>
</evidence>
<sequence length="191" mass="22149">MYPNDELMYPDDDLYIRKWDSVLLDENLSYEEEPIAILDREVRKLRSKEIASVKVQLKNRPVEESTWEAEGDMHERYPHLFVDSGATSRHDIIGFGVVSRHENKLWPLLLIDIDTAREGSGNSTSQPHALEGWENISRINIFLILVGLKWETIKVMDYSPERLAKLYINKIVRLQGIPVSIVSDQDPEVYI</sequence>
<organism evidence="1 2">
    <name type="scientific">Solanum verrucosum</name>
    <dbReference type="NCBI Taxonomy" id="315347"/>
    <lineage>
        <taxon>Eukaryota</taxon>
        <taxon>Viridiplantae</taxon>
        <taxon>Streptophyta</taxon>
        <taxon>Embryophyta</taxon>
        <taxon>Tracheophyta</taxon>
        <taxon>Spermatophyta</taxon>
        <taxon>Magnoliopsida</taxon>
        <taxon>eudicotyledons</taxon>
        <taxon>Gunneridae</taxon>
        <taxon>Pentapetalae</taxon>
        <taxon>asterids</taxon>
        <taxon>lamiids</taxon>
        <taxon>Solanales</taxon>
        <taxon>Solanaceae</taxon>
        <taxon>Solanoideae</taxon>
        <taxon>Solaneae</taxon>
        <taxon>Solanum</taxon>
    </lineage>
</organism>
<gene>
    <name evidence="1" type="ORF">MTR67_023521</name>
</gene>
<protein>
    <submittedName>
        <fullName evidence="1">Uncharacterized protein</fullName>
    </submittedName>
</protein>
<dbReference type="PANTHER" id="PTHR46148:SF60">
    <property type="entry name" value="CHROMO DOMAIN-CONTAINING PROTEIN"/>
    <property type="match status" value="1"/>
</dbReference>
<keyword evidence="2" id="KW-1185">Reference proteome</keyword>
<proteinExistence type="predicted"/>
<dbReference type="EMBL" id="CP133616">
    <property type="protein sequence ID" value="WMV30136.1"/>
    <property type="molecule type" value="Genomic_DNA"/>
</dbReference>
<reference evidence="1" key="1">
    <citation type="submission" date="2023-08" db="EMBL/GenBank/DDBJ databases">
        <title>A de novo genome assembly of Solanum verrucosum Schlechtendal, a Mexican diploid species geographically isolated from the other diploid A-genome species in potato relatives.</title>
        <authorList>
            <person name="Hosaka K."/>
        </authorList>
    </citation>
    <scope>NUCLEOTIDE SEQUENCE</scope>
    <source>
        <tissue evidence="1">Young leaves</tissue>
    </source>
</reference>
<evidence type="ECO:0000313" key="1">
    <source>
        <dbReference type="EMBL" id="WMV30136.1"/>
    </source>
</evidence>
<dbReference type="PANTHER" id="PTHR46148">
    <property type="entry name" value="CHROMO DOMAIN-CONTAINING PROTEIN"/>
    <property type="match status" value="1"/>
</dbReference>